<sequence length="56" mass="5800">MALHGMAWHGMAGTSHPPLLQQPAMPVCTRSSGNAAASSLTWASIKSHGRPPAQHA</sequence>
<gene>
    <name evidence="2" type="ORF">M441DRAFT_68967</name>
</gene>
<name>A0A2T3Z6R1_TRIA4</name>
<feature type="region of interest" description="Disordered" evidence="1">
    <location>
        <begin position="1"/>
        <end position="32"/>
    </location>
</feature>
<keyword evidence="3" id="KW-1185">Reference proteome</keyword>
<protein>
    <submittedName>
        <fullName evidence="2">Uncharacterized protein</fullName>
    </submittedName>
</protein>
<dbReference type="AlphaFoldDB" id="A0A2T3Z6R1"/>
<evidence type="ECO:0000313" key="3">
    <source>
        <dbReference type="Proteomes" id="UP000240493"/>
    </source>
</evidence>
<organism evidence="2 3">
    <name type="scientific">Trichoderma asperellum (strain ATCC 204424 / CBS 433.97 / NBRC 101777)</name>
    <dbReference type="NCBI Taxonomy" id="1042311"/>
    <lineage>
        <taxon>Eukaryota</taxon>
        <taxon>Fungi</taxon>
        <taxon>Dikarya</taxon>
        <taxon>Ascomycota</taxon>
        <taxon>Pezizomycotina</taxon>
        <taxon>Sordariomycetes</taxon>
        <taxon>Hypocreomycetidae</taxon>
        <taxon>Hypocreales</taxon>
        <taxon>Hypocreaceae</taxon>
        <taxon>Trichoderma</taxon>
    </lineage>
</organism>
<dbReference type="Proteomes" id="UP000240493">
    <property type="component" value="Unassembled WGS sequence"/>
</dbReference>
<evidence type="ECO:0000256" key="1">
    <source>
        <dbReference type="SAM" id="MobiDB-lite"/>
    </source>
</evidence>
<accession>A0A2T3Z6R1</accession>
<proteinExistence type="predicted"/>
<evidence type="ECO:0000313" key="2">
    <source>
        <dbReference type="EMBL" id="PTB40511.1"/>
    </source>
</evidence>
<reference evidence="2 3" key="1">
    <citation type="submission" date="2016-07" db="EMBL/GenBank/DDBJ databases">
        <title>Multiple horizontal gene transfer events from other fungi enriched the ability of initially mycotrophic Trichoderma (Ascomycota) to feed on dead plant biomass.</title>
        <authorList>
            <consortium name="DOE Joint Genome Institute"/>
            <person name="Aerts A."/>
            <person name="Atanasova L."/>
            <person name="Chenthamara K."/>
            <person name="Zhang J."/>
            <person name="Grujic M."/>
            <person name="Henrissat B."/>
            <person name="Kuo A."/>
            <person name="Salamov A."/>
            <person name="Lipzen A."/>
            <person name="Labutti K."/>
            <person name="Barry K."/>
            <person name="Miao Y."/>
            <person name="Rahimi M.J."/>
            <person name="Shen Q."/>
            <person name="Grigoriev I.V."/>
            <person name="Kubicek C.P."/>
            <person name="Druzhinina I.S."/>
        </authorList>
    </citation>
    <scope>NUCLEOTIDE SEQUENCE [LARGE SCALE GENOMIC DNA]</scope>
    <source>
        <strain evidence="2 3">CBS 433.97</strain>
    </source>
</reference>
<dbReference type="EMBL" id="KZ679262">
    <property type="protein sequence ID" value="PTB40511.1"/>
    <property type="molecule type" value="Genomic_DNA"/>
</dbReference>